<keyword evidence="4" id="KW-1185">Reference proteome</keyword>
<dbReference type="RefSeq" id="WP_345188925.1">
    <property type="nucleotide sequence ID" value="NZ_BAABGP010000026.1"/>
</dbReference>
<accession>A0ABP8PSY9</accession>
<dbReference type="EMBL" id="BAABGP010000026">
    <property type="protein sequence ID" value="GAA4491877.1"/>
    <property type="molecule type" value="Genomic_DNA"/>
</dbReference>
<comment type="caution">
    <text evidence="3">The sequence shown here is derived from an EMBL/GenBank/DDBJ whole genome shotgun (WGS) entry which is preliminary data.</text>
</comment>
<dbReference type="Gene3D" id="3.30.230.60">
    <property type="entry name" value="Formaldehyde-activating enzyme"/>
    <property type="match status" value="1"/>
</dbReference>
<evidence type="ECO:0000313" key="4">
    <source>
        <dbReference type="Proteomes" id="UP001500731"/>
    </source>
</evidence>
<organism evidence="3 4">
    <name type="scientific">Microbacterium panaciterrae</name>
    <dbReference type="NCBI Taxonomy" id="985759"/>
    <lineage>
        <taxon>Bacteria</taxon>
        <taxon>Bacillati</taxon>
        <taxon>Actinomycetota</taxon>
        <taxon>Actinomycetes</taxon>
        <taxon>Micrococcales</taxon>
        <taxon>Microbacteriaceae</taxon>
        <taxon>Microbacterium</taxon>
    </lineage>
</organism>
<dbReference type="InterPro" id="IPR014826">
    <property type="entry name" value="HCHO-activating_enzyme"/>
</dbReference>
<dbReference type="Pfam" id="PF08714">
    <property type="entry name" value="Fae"/>
    <property type="match status" value="1"/>
</dbReference>
<sequence length="175" mass="17770">MNDDIDGRFAQGWGGTAPNGVHLNVLLARRGSATAASITTAFTAPRPGFTPILACVGESQRDYVTVNPPTVILSKSFAEEGGMVETMVFGAAQVGIAQGVLDVVAQGAIAADQDTLVFAALWIDPACDDETAVKAAAREAAAAAVAEAASGLPAAVREAQVAGRDALTHPFYGGD</sequence>
<evidence type="ECO:0000313" key="3">
    <source>
        <dbReference type="EMBL" id="GAA4491877.1"/>
    </source>
</evidence>
<proteinExistence type="predicted"/>
<dbReference type="SUPFAM" id="SSF54211">
    <property type="entry name" value="Ribosomal protein S5 domain 2-like"/>
    <property type="match status" value="1"/>
</dbReference>
<reference evidence="4" key="1">
    <citation type="journal article" date="2019" name="Int. J. Syst. Evol. Microbiol.">
        <title>The Global Catalogue of Microorganisms (GCM) 10K type strain sequencing project: providing services to taxonomists for standard genome sequencing and annotation.</title>
        <authorList>
            <consortium name="The Broad Institute Genomics Platform"/>
            <consortium name="The Broad Institute Genome Sequencing Center for Infectious Disease"/>
            <person name="Wu L."/>
            <person name="Ma J."/>
        </authorList>
    </citation>
    <scope>NUCLEOTIDE SEQUENCE [LARGE SCALE GENOMIC DNA]</scope>
    <source>
        <strain evidence="4">JCM 17839</strain>
    </source>
</reference>
<dbReference type="Proteomes" id="UP001500731">
    <property type="component" value="Unassembled WGS sequence"/>
</dbReference>
<gene>
    <name evidence="3" type="primary">fae</name>
    <name evidence="3" type="ORF">GCM10023171_36530</name>
</gene>
<evidence type="ECO:0000256" key="1">
    <source>
        <dbReference type="ARBA" id="ARBA00023239"/>
    </source>
</evidence>
<dbReference type="InterPro" id="IPR020568">
    <property type="entry name" value="Ribosomal_Su5_D2-typ_SF"/>
</dbReference>
<evidence type="ECO:0000259" key="2">
    <source>
        <dbReference type="Pfam" id="PF08714"/>
    </source>
</evidence>
<feature type="domain" description="Formaldehyde-activating enzyme" evidence="2">
    <location>
        <begin position="19"/>
        <end position="171"/>
    </location>
</feature>
<name>A0ABP8PSY9_9MICO</name>
<dbReference type="InterPro" id="IPR037075">
    <property type="entry name" value="HCHO-activating_enzyme_sf"/>
</dbReference>
<keyword evidence="1" id="KW-0456">Lyase</keyword>
<protein>
    <submittedName>
        <fullName evidence="3">Formaldehyde-activating enzyme</fullName>
    </submittedName>
</protein>